<dbReference type="EMBL" id="FQVC01000003">
    <property type="protein sequence ID" value="SHE89397.1"/>
    <property type="molecule type" value="Genomic_DNA"/>
</dbReference>
<evidence type="ECO:0000313" key="5">
    <source>
        <dbReference type="Proteomes" id="UP000184533"/>
    </source>
</evidence>
<name>A0A1M4X7G2_9HYPH</name>
<dbReference type="InterPro" id="IPR027275">
    <property type="entry name" value="PRC-brl_dom"/>
</dbReference>
<feature type="chain" id="PRO_5009908251" evidence="2">
    <location>
        <begin position="22"/>
        <end position="308"/>
    </location>
</feature>
<evidence type="ECO:0000256" key="1">
    <source>
        <dbReference type="SAM" id="MobiDB-lite"/>
    </source>
</evidence>
<dbReference type="Proteomes" id="UP000184533">
    <property type="component" value="Unassembled WGS sequence"/>
</dbReference>
<keyword evidence="2" id="KW-0732">Signal</keyword>
<dbReference type="Gene3D" id="2.30.30.240">
    <property type="entry name" value="PRC-barrel domain"/>
    <property type="match status" value="2"/>
</dbReference>
<gene>
    <name evidence="4" type="ORF">SAMN02745223_01349</name>
</gene>
<dbReference type="PANTHER" id="PTHR36505:SF1">
    <property type="entry name" value="BLR1072 PROTEIN"/>
    <property type="match status" value="1"/>
</dbReference>
<organism evidence="4 5">
    <name type="scientific">Devosia limi DSM 17137</name>
    <dbReference type="NCBI Taxonomy" id="1121477"/>
    <lineage>
        <taxon>Bacteria</taxon>
        <taxon>Pseudomonadati</taxon>
        <taxon>Pseudomonadota</taxon>
        <taxon>Alphaproteobacteria</taxon>
        <taxon>Hyphomicrobiales</taxon>
        <taxon>Devosiaceae</taxon>
        <taxon>Devosia</taxon>
    </lineage>
</organism>
<dbReference type="InterPro" id="IPR011033">
    <property type="entry name" value="PRC_barrel-like_sf"/>
</dbReference>
<dbReference type="SUPFAM" id="SSF50346">
    <property type="entry name" value="PRC-barrel domain"/>
    <property type="match status" value="2"/>
</dbReference>
<reference evidence="4 5" key="1">
    <citation type="submission" date="2016-11" db="EMBL/GenBank/DDBJ databases">
        <authorList>
            <person name="Jaros S."/>
            <person name="Januszkiewicz K."/>
            <person name="Wedrychowicz H."/>
        </authorList>
    </citation>
    <scope>NUCLEOTIDE SEQUENCE [LARGE SCALE GENOMIC DNA]</scope>
    <source>
        <strain evidence="4 5">DSM 17137</strain>
    </source>
</reference>
<proteinExistence type="predicted"/>
<dbReference type="RefSeq" id="WP_052950355.1">
    <property type="nucleotide sequence ID" value="NZ_FQVC01000003.1"/>
</dbReference>
<accession>A0A1M4X7G2</accession>
<dbReference type="Pfam" id="PF05239">
    <property type="entry name" value="PRC"/>
    <property type="match status" value="2"/>
</dbReference>
<feature type="compositionally biased region" description="Polar residues" evidence="1">
    <location>
        <begin position="178"/>
        <end position="191"/>
    </location>
</feature>
<protein>
    <submittedName>
        <fullName evidence="4">PRC-barrel domain-containing protein</fullName>
    </submittedName>
</protein>
<evidence type="ECO:0000313" key="4">
    <source>
        <dbReference type="EMBL" id="SHE89397.1"/>
    </source>
</evidence>
<feature type="region of interest" description="Disordered" evidence="1">
    <location>
        <begin position="152"/>
        <end position="192"/>
    </location>
</feature>
<evidence type="ECO:0000256" key="2">
    <source>
        <dbReference type="SAM" id="SignalP"/>
    </source>
</evidence>
<feature type="domain" description="PRC-barrel" evidence="3">
    <location>
        <begin position="207"/>
        <end position="283"/>
    </location>
</feature>
<feature type="domain" description="PRC-barrel" evidence="3">
    <location>
        <begin position="71"/>
        <end position="114"/>
    </location>
</feature>
<dbReference type="AlphaFoldDB" id="A0A1M4X7G2"/>
<dbReference type="PANTHER" id="PTHR36505">
    <property type="entry name" value="BLR1072 PROTEIN"/>
    <property type="match status" value="1"/>
</dbReference>
<sequence length="308" mass="32252">MLRTLLISSALASLLVPSVLAQDVIPVPVAPTELEQVGLTPPTVLSEGYASQGQDVLVTRLLGEKIYASIADDAEDIGTINDMVVTSGQGISAVIVGVGGFLGVGEKDVAVAFADLDWAERADGSRRWVLGTTRDALNAAPAFIWTQSEAATGPAMTPAQEQEQLVEGDPNATPIDPTLTTDQPDAQPTTEQVDRTALDDFDESTLGADDLRGTGVYGIDDQQIGSIGDVLPAAGGGIDAVIVDVGGFLGLGAKPVAVGFENLTFSSDTFGNRYLFLNTTREQLEAQPTYNPETYATDRASQRMVIAP</sequence>
<feature type="signal peptide" evidence="2">
    <location>
        <begin position="1"/>
        <end position="21"/>
    </location>
</feature>
<evidence type="ECO:0000259" key="3">
    <source>
        <dbReference type="Pfam" id="PF05239"/>
    </source>
</evidence>
<dbReference type="OrthoDB" id="7876889at2"/>